<feature type="region of interest" description="Disordered" evidence="1">
    <location>
        <begin position="1"/>
        <end position="54"/>
    </location>
</feature>
<evidence type="ECO:0000313" key="2">
    <source>
        <dbReference type="EMBL" id="KAJ9133501.1"/>
    </source>
</evidence>
<evidence type="ECO:0000256" key="1">
    <source>
        <dbReference type="SAM" id="MobiDB-lite"/>
    </source>
</evidence>
<dbReference type="PANTHER" id="PTHR39475">
    <property type="entry name" value="CONIDIATION-SPECIFIC PROTEIN 6"/>
    <property type="match status" value="1"/>
</dbReference>
<accession>A0AA38RDU6</accession>
<dbReference type="AlphaFoldDB" id="A0AA38RDU6"/>
<name>A0AA38RDU6_9PEZI</name>
<feature type="compositionally biased region" description="Basic and acidic residues" evidence="1">
    <location>
        <begin position="13"/>
        <end position="37"/>
    </location>
</feature>
<keyword evidence="3" id="KW-1185">Reference proteome</keyword>
<proteinExistence type="predicted"/>
<feature type="compositionally biased region" description="Polar residues" evidence="1">
    <location>
        <begin position="71"/>
        <end position="81"/>
    </location>
</feature>
<dbReference type="PANTHER" id="PTHR39475:SF1">
    <property type="entry name" value="CONIDIATION-SPECIFIC PROTEIN 6"/>
    <property type="match status" value="1"/>
</dbReference>
<organism evidence="2 3">
    <name type="scientific">Coniochaeta hoffmannii</name>
    <dbReference type="NCBI Taxonomy" id="91930"/>
    <lineage>
        <taxon>Eukaryota</taxon>
        <taxon>Fungi</taxon>
        <taxon>Dikarya</taxon>
        <taxon>Ascomycota</taxon>
        <taxon>Pezizomycotina</taxon>
        <taxon>Sordariomycetes</taxon>
        <taxon>Sordariomycetidae</taxon>
        <taxon>Coniochaetales</taxon>
        <taxon>Coniochaetaceae</taxon>
        <taxon>Coniochaeta</taxon>
    </lineage>
</organism>
<reference evidence="2" key="1">
    <citation type="submission" date="2022-07" db="EMBL/GenBank/DDBJ databases">
        <title>Fungi with potential for degradation of polypropylene.</title>
        <authorList>
            <person name="Gostincar C."/>
        </authorList>
    </citation>
    <scope>NUCLEOTIDE SEQUENCE</scope>
    <source>
        <strain evidence="2">EXF-13287</strain>
    </source>
</reference>
<evidence type="ECO:0000313" key="3">
    <source>
        <dbReference type="Proteomes" id="UP001174691"/>
    </source>
</evidence>
<feature type="region of interest" description="Disordered" evidence="1">
    <location>
        <begin position="68"/>
        <end position="94"/>
    </location>
</feature>
<dbReference type="Proteomes" id="UP001174691">
    <property type="component" value="Unassembled WGS sequence"/>
</dbReference>
<sequence>MPKPNYSGSGYSGEDRRVYEAGDQRTVSNKELDEMNRTHGGNIAEAQTRPSDRQTKLANKIIEQDRVESGKFTQKSISQEDPTAPAIMHGNEPSRGAKIDKELQEEDQAILARKGDAMPGKKY</sequence>
<protein>
    <submittedName>
        <fullName evidence="2">Uncharacterized protein</fullName>
    </submittedName>
</protein>
<gene>
    <name evidence="2" type="ORF">NKR19_g9023</name>
</gene>
<dbReference type="EMBL" id="JANBVN010000200">
    <property type="protein sequence ID" value="KAJ9133501.1"/>
    <property type="molecule type" value="Genomic_DNA"/>
</dbReference>
<comment type="caution">
    <text evidence="2">The sequence shown here is derived from an EMBL/GenBank/DDBJ whole genome shotgun (WGS) entry which is preliminary data.</text>
</comment>